<dbReference type="PRINTS" id="PR00449">
    <property type="entry name" value="RASTRNSFRMNG"/>
</dbReference>
<dbReference type="InterPro" id="IPR006689">
    <property type="entry name" value="Small_GTPase_ARF/SAR"/>
</dbReference>
<dbReference type="PROSITE" id="PS51417">
    <property type="entry name" value="ARF"/>
    <property type="match status" value="1"/>
</dbReference>
<dbReference type="SMART" id="SM00178">
    <property type="entry name" value="SAR"/>
    <property type="match status" value="1"/>
</dbReference>
<comment type="caution">
    <text evidence="3">The sequence shown here is derived from an EMBL/GenBank/DDBJ whole genome shotgun (WGS) entry which is preliminary data.</text>
</comment>
<reference evidence="3" key="1">
    <citation type="journal article" date="2014" name="Front. Microbiol.">
        <title>High frequency of phylogenetically diverse reductive dehalogenase-homologous genes in deep subseafloor sedimentary metagenomes.</title>
        <authorList>
            <person name="Kawai M."/>
            <person name="Futagami T."/>
            <person name="Toyoda A."/>
            <person name="Takaki Y."/>
            <person name="Nishi S."/>
            <person name="Hori S."/>
            <person name="Arai W."/>
            <person name="Tsubouchi T."/>
            <person name="Morono Y."/>
            <person name="Uchiyama I."/>
            <person name="Ito T."/>
            <person name="Fujiyama A."/>
            <person name="Inagaki F."/>
            <person name="Takami H."/>
        </authorList>
    </citation>
    <scope>NUCLEOTIDE SEQUENCE</scope>
    <source>
        <strain evidence="3">Expedition CK06-06</strain>
    </source>
</reference>
<dbReference type="Gene3D" id="3.40.50.300">
    <property type="entry name" value="P-loop containing nucleotide triphosphate hydrolases"/>
    <property type="match status" value="1"/>
</dbReference>
<dbReference type="SMART" id="SM00175">
    <property type="entry name" value="RAB"/>
    <property type="match status" value="1"/>
</dbReference>
<name>X1FT27_9ZZZZ</name>
<dbReference type="InterPro" id="IPR005225">
    <property type="entry name" value="Small_GTP-bd"/>
</dbReference>
<evidence type="ECO:0000313" key="3">
    <source>
        <dbReference type="EMBL" id="GAH32479.1"/>
    </source>
</evidence>
<dbReference type="AlphaFoldDB" id="X1FT27"/>
<dbReference type="Pfam" id="PF00025">
    <property type="entry name" value="Arf"/>
    <property type="match status" value="1"/>
</dbReference>
<organism evidence="3">
    <name type="scientific">marine sediment metagenome</name>
    <dbReference type="NCBI Taxonomy" id="412755"/>
    <lineage>
        <taxon>unclassified sequences</taxon>
        <taxon>metagenomes</taxon>
        <taxon>ecological metagenomes</taxon>
    </lineage>
</organism>
<keyword evidence="1" id="KW-0547">Nucleotide-binding</keyword>
<gene>
    <name evidence="3" type="ORF">S03H2_17545</name>
</gene>
<evidence type="ECO:0008006" key="4">
    <source>
        <dbReference type="Google" id="ProtNLM"/>
    </source>
</evidence>
<dbReference type="SMART" id="SM00173">
    <property type="entry name" value="RAS"/>
    <property type="match status" value="1"/>
</dbReference>
<dbReference type="GO" id="GO:0003924">
    <property type="term" value="F:GTPase activity"/>
    <property type="evidence" value="ECO:0007669"/>
    <property type="project" value="InterPro"/>
</dbReference>
<evidence type="ECO:0000256" key="1">
    <source>
        <dbReference type="ARBA" id="ARBA00022741"/>
    </source>
</evidence>
<evidence type="ECO:0000256" key="2">
    <source>
        <dbReference type="ARBA" id="ARBA00023134"/>
    </source>
</evidence>
<protein>
    <recommendedName>
        <fullName evidence="4">GTP-binding protein</fullName>
    </recommendedName>
</protein>
<proteinExistence type="predicted"/>
<dbReference type="PROSITE" id="PS51419">
    <property type="entry name" value="RAB"/>
    <property type="match status" value="1"/>
</dbReference>
<dbReference type="PANTHER" id="PTHR45732:SF7">
    <property type="entry name" value="ADP-RIBOSYLATION FACTOR-LIKE PROTEIN 8"/>
    <property type="match status" value="1"/>
</dbReference>
<dbReference type="SMART" id="SM00177">
    <property type="entry name" value="ARF"/>
    <property type="match status" value="1"/>
</dbReference>
<feature type="non-terminal residue" evidence="3">
    <location>
        <position position="1"/>
    </location>
</feature>
<dbReference type="SUPFAM" id="SSF52540">
    <property type="entry name" value="P-loop containing nucleoside triphosphate hydrolases"/>
    <property type="match status" value="1"/>
</dbReference>
<dbReference type="PANTHER" id="PTHR45732">
    <property type="entry name" value="ADP-RIBOSYLATION FACTOR-LIKE PROTEIN 8"/>
    <property type="match status" value="1"/>
</dbReference>
<dbReference type="EMBL" id="BARU01009058">
    <property type="protein sequence ID" value="GAH32479.1"/>
    <property type="molecule type" value="Genomic_DNA"/>
</dbReference>
<dbReference type="GO" id="GO:0005525">
    <property type="term" value="F:GTP binding"/>
    <property type="evidence" value="ECO:0007669"/>
    <property type="project" value="UniProtKB-KW"/>
</dbReference>
<dbReference type="NCBIfam" id="TIGR00231">
    <property type="entry name" value="small_GTP"/>
    <property type="match status" value="1"/>
</dbReference>
<dbReference type="InterPro" id="IPR027417">
    <property type="entry name" value="P-loop_NTPase"/>
</dbReference>
<keyword evidence="2" id="KW-0342">GTP-binding</keyword>
<accession>X1FT27</accession>
<sequence length="310" mass="36214">IVLKIIHGHDHASLIEPCCENTRRFKNSNENTNNTNHYAISSPISQVIGDQNIFTICVNSEMLIGLIFEKEDNPFDYKEIFEDMTHELLNSERSCSFKGEIEIENFLITLFIDIKRFGDESLEKVQKVSLQPSGLFTKVFLFGIDNVGKTSLTRRVKTGQYSDNFFTPNKRFNIEYIQREDGLLSIWDSPGQSSFRERWLLGLQDSNIIVYMIDVANQLRFEESKREFWNIFNQNGFNNVPILILGNKIDLISHNEHNNDDSLERTRKEIIKFFEFEKLENNNWKFVFTSVKTSHNIEKALNTIFTQVSE</sequence>